<accession>A0ABV8NGE3</accession>
<dbReference type="Gene3D" id="1.10.287.130">
    <property type="match status" value="1"/>
</dbReference>
<keyword evidence="3" id="KW-0597">Phosphoprotein</keyword>
<name>A0ABV8NGE3_9SPHI</name>
<dbReference type="InterPro" id="IPR003661">
    <property type="entry name" value="HisK_dim/P_dom"/>
</dbReference>
<dbReference type="PROSITE" id="PS50109">
    <property type="entry name" value="HIS_KIN"/>
    <property type="match status" value="1"/>
</dbReference>
<evidence type="ECO:0000256" key="6">
    <source>
        <dbReference type="SAM" id="Phobius"/>
    </source>
</evidence>
<keyword evidence="6" id="KW-1133">Transmembrane helix</keyword>
<comment type="caution">
    <text evidence="8">The sequence shown here is derived from an EMBL/GenBank/DDBJ whole genome shotgun (WGS) entry which is preliminary data.</text>
</comment>
<reference evidence="9" key="1">
    <citation type="journal article" date="2019" name="Int. J. Syst. Evol. Microbiol.">
        <title>The Global Catalogue of Microorganisms (GCM) 10K type strain sequencing project: providing services to taxonomists for standard genome sequencing and annotation.</title>
        <authorList>
            <consortium name="The Broad Institute Genomics Platform"/>
            <consortium name="The Broad Institute Genome Sequencing Center for Infectious Disease"/>
            <person name="Wu L."/>
            <person name="Ma J."/>
        </authorList>
    </citation>
    <scope>NUCLEOTIDE SEQUENCE [LARGE SCALE GENOMIC DNA]</scope>
    <source>
        <strain evidence="9">CCM 8689</strain>
    </source>
</reference>
<dbReference type="Pfam" id="PF00512">
    <property type="entry name" value="HisKA"/>
    <property type="match status" value="1"/>
</dbReference>
<evidence type="ECO:0000256" key="4">
    <source>
        <dbReference type="ARBA" id="ARBA00022679"/>
    </source>
</evidence>
<dbReference type="SMART" id="SM00387">
    <property type="entry name" value="HATPase_c"/>
    <property type="match status" value="1"/>
</dbReference>
<feature type="transmembrane region" description="Helical" evidence="6">
    <location>
        <begin position="62"/>
        <end position="82"/>
    </location>
</feature>
<dbReference type="Proteomes" id="UP001595792">
    <property type="component" value="Unassembled WGS sequence"/>
</dbReference>
<feature type="transmembrane region" description="Helical" evidence="6">
    <location>
        <begin position="94"/>
        <end position="113"/>
    </location>
</feature>
<dbReference type="EC" id="2.7.13.3" evidence="2"/>
<dbReference type="Pfam" id="PF02518">
    <property type="entry name" value="HATPase_c"/>
    <property type="match status" value="1"/>
</dbReference>
<evidence type="ECO:0000256" key="5">
    <source>
        <dbReference type="ARBA" id="ARBA00022777"/>
    </source>
</evidence>
<dbReference type="InterPro" id="IPR003594">
    <property type="entry name" value="HATPase_dom"/>
</dbReference>
<evidence type="ECO:0000256" key="2">
    <source>
        <dbReference type="ARBA" id="ARBA00012438"/>
    </source>
</evidence>
<feature type="transmembrane region" description="Helical" evidence="6">
    <location>
        <begin position="119"/>
        <end position="134"/>
    </location>
</feature>
<keyword evidence="6" id="KW-0812">Transmembrane</keyword>
<evidence type="ECO:0000256" key="3">
    <source>
        <dbReference type="ARBA" id="ARBA00022553"/>
    </source>
</evidence>
<proteinExistence type="predicted"/>
<keyword evidence="6" id="KW-0472">Membrane</keyword>
<dbReference type="PANTHER" id="PTHR43047">
    <property type="entry name" value="TWO-COMPONENT HISTIDINE PROTEIN KINASE"/>
    <property type="match status" value="1"/>
</dbReference>
<dbReference type="InterPro" id="IPR036097">
    <property type="entry name" value="HisK_dim/P_sf"/>
</dbReference>
<feature type="transmembrane region" description="Helical" evidence="6">
    <location>
        <begin position="178"/>
        <end position="194"/>
    </location>
</feature>
<dbReference type="EMBL" id="JBHSBY010000030">
    <property type="protein sequence ID" value="MFC4195995.1"/>
    <property type="molecule type" value="Genomic_DNA"/>
</dbReference>
<dbReference type="PRINTS" id="PR00344">
    <property type="entry name" value="BCTRLSENSOR"/>
</dbReference>
<dbReference type="SUPFAM" id="SSF47384">
    <property type="entry name" value="Homodimeric domain of signal transducing histidine kinase"/>
    <property type="match status" value="1"/>
</dbReference>
<dbReference type="SMART" id="SM00388">
    <property type="entry name" value="HisKA"/>
    <property type="match status" value="1"/>
</dbReference>
<evidence type="ECO:0000259" key="7">
    <source>
        <dbReference type="PROSITE" id="PS50109"/>
    </source>
</evidence>
<dbReference type="GO" id="GO:0016301">
    <property type="term" value="F:kinase activity"/>
    <property type="evidence" value="ECO:0007669"/>
    <property type="project" value="UniProtKB-KW"/>
</dbReference>
<dbReference type="InterPro" id="IPR004358">
    <property type="entry name" value="Sig_transdc_His_kin-like_C"/>
</dbReference>
<keyword evidence="4" id="KW-0808">Transferase</keyword>
<feature type="transmembrane region" description="Helical" evidence="6">
    <location>
        <begin position="38"/>
        <end position="56"/>
    </location>
</feature>
<comment type="catalytic activity">
    <reaction evidence="1">
        <text>ATP + protein L-histidine = ADP + protein N-phospho-L-histidine.</text>
        <dbReference type="EC" id="2.7.13.3"/>
    </reaction>
</comment>
<feature type="transmembrane region" description="Helical" evidence="6">
    <location>
        <begin position="141"/>
        <end position="158"/>
    </location>
</feature>
<dbReference type="SUPFAM" id="SSF55874">
    <property type="entry name" value="ATPase domain of HSP90 chaperone/DNA topoisomerase II/histidine kinase"/>
    <property type="match status" value="1"/>
</dbReference>
<gene>
    <name evidence="8" type="ORF">ACFOUY_04745</name>
</gene>
<organism evidence="8 9">
    <name type="scientific">Pedobacter jamesrossensis</name>
    <dbReference type="NCBI Taxonomy" id="1908238"/>
    <lineage>
        <taxon>Bacteria</taxon>
        <taxon>Pseudomonadati</taxon>
        <taxon>Bacteroidota</taxon>
        <taxon>Sphingobacteriia</taxon>
        <taxon>Sphingobacteriales</taxon>
        <taxon>Sphingobacteriaceae</taxon>
        <taxon>Pedobacter</taxon>
    </lineage>
</organism>
<dbReference type="InterPro" id="IPR036890">
    <property type="entry name" value="HATPase_C_sf"/>
</dbReference>
<dbReference type="CDD" id="cd00082">
    <property type="entry name" value="HisKA"/>
    <property type="match status" value="1"/>
</dbReference>
<dbReference type="InterPro" id="IPR005467">
    <property type="entry name" value="His_kinase_dom"/>
</dbReference>
<evidence type="ECO:0000313" key="8">
    <source>
        <dbReference type="EMBL" id="MFC4195995.1"/>
    </source>
</evidence>
<feature type="domain" description="Histidine kinase" evidence="7">
    <location>
        <begin position="239"/>
        <end position="454"/>
    </location>
</feature>
<dbReference type="PANTHER" id="PTHR43047:SF72">
    <property type="entry name" value="OSMOSENSING HISTIDINE PROTEIN KINASE SLN1"/>
    <property type="match status" value="1"/>
</dbReference>
<keyword evidence="9" id="KW-1185">Reference proteome</keyword>
<protein>
    <recommendedName>
        <fullName evidence="2">histidine kinase</fullName>
        <ecNumber evidence="2">2.7.13.3</ecNumber>
    </recommendedName>
</protein>
<dbReference type="RefSeq" id="WP_378959319.1">
    <property type="nucleotide sequence ID" value="NZ_JBHRXC010000016.1"/>
</dbReference>
<evidence type="ECO:0000256" key="1">
    <source>
        <dbReference type="ARBA" id="ARBA00000085"/>
    </source>
</evidence>
<keyword evidence="5 8" id="KW-0418">Kinase</keyword>
<dbReference type="Gene3D" id="3.30.565.10">
    <property type="entry name" value="Histidine kinase-like ATPase, C-terminal domain"/>
    <property type="match status" value="1"/>
</dbReference>
<sequence length="456" mass="51339">MAKFVNFNFLSSQAKYGKTSFWLALIGNPARFSLERRVFHSVSIGLIAASMIYAPYNLIAGLYVGSVSALFISLFFIYQYYYSRFQDKPHNNTIFGLMGLLVFGLNYFAIAGINGSTDIIWPAYLLVLLVISPYRQHLKWLVIYLLWFFALHAIGYYYPEFIKYPFTEGKGQLIDRMTAFPLPVFVIYIVVRFIRRSYDLERVDAQQKTIAIESSKEQILRQKDELEQRSLEKDNLMSIISHDVRAPLVSIQGYLSLLNKNVLGAEERHAIEKSLESATSHTITMLSDLLNWSKSQMGGSVVQLESVNVLDVLESTIEMARVYALKKDIILANALPLQLMVVADIDMLQIVVRNLISNAVKFTANGGIIKVEAHIVNHGCEITIIDNGRGIAPSDQENIFSIKAVPTYGTNNEKGVGLGLVLCKEFIERMGGKIGFESILNKGSKFFISLPLAERI</sequence>
<evidence type="ECO:0000313" key="9">
    <source>
        <dbReference type="Proteomes" id="UP001595792"/>
    </source>
</evidence>